<organism evidence="1 2">
    <name type="scientific">Candidatus Roizmanbacteria bacterium CG_4_10_14_0_8_um_filter_39_9</name>
    <dbReference type="NCBI Taxonomy" id="1974829"/>
    <lineage>
        <taxon>Bacteria</taxon>
        <taxon>Candidatus Roizmaniibacteriota</taxon>
    </lineage>
</organism>
<evidence type="ECO:0000313" key="1">
    <source>
        <dbReference type="EMBL" id="PIY68603.1"/>
    </source>
</evidence>
<reference evidence="2" key="1">
    <citation type="submission" date="2017-09" db="EMBL/GenBank/DDBJ databases">
        <title>Depth-based differentiation of microbial function through sediment-hosted aquifers and enrichment of novel symbionts in the deep terrestrial subsurface.</title>
        <authorList>
            <person name="Probst A.J."/>
            <person name="Ladd B."/>
            <person name="Jarett J.K."/>
            <person name="Geller-Mcgrath D.E."/>
            <person name="Sieber C.M.K."/>
            <person name="Emerson J.B."/>
            <person name="Anantharaman K."/>
            <person name="Thomas B.C."/>
            <person name="Malmstrom R."/>
            <person name="Stieglmeier M."/>
            <person name="Klingl A."/>
            <person name="Woyke T."/>
            <person name="Ryan C.M."/>
            <person name="Banfield J.F."/>
        </authorList>
    </citation>
    <scope>NUCLEOTIDE SEQUENCE [LARGE SCALE GENOMIC DNA]</scope>
</reference>
<accession>A0A2M7QCK7</accession>
<protein>
    <submittedName>
        <fullName evidence="1">3'-nucleotidase</fullName>
    </submittedName>
</protein>
<name>A0A2M7QCK7_9BACT</name>
<proteinExistence type="predicted"/>
<sequence length="38" mass="4065">MNTKKFTILHSNDMHGDFFAEVNGTKGELIGGLALLSG</sequence>
<dbReference type="AlphaFoldDB" id="A0A2M7QCK7"/>
<feature type="non-terminal residue" evidence="1">
    <location>
        <position position="38"/>
    </location>
</feature>
<dbReference type="EMBL" id="PFLF01000108">
    <property type="protein sequence ID" value="PIY68603.1"/>
    <property type="molecule type" value="Genomic_DNA"/>
</dbReference>
<evidence type="ECO:0000313" key="2">
    <source>
        <dbReference type="Proteomes" id="UP000230108"/>
    </source>
</evidence>
<dbReference type="Proteomes" id="UP000230108">
    <property type="component" value="Unassembled WGS sequence"/>
</dbReference>
<comment type="caution">
    <text evidence="1">The sequence shown here is derived from an EMBL/GenBank/DDBJ whole genome shotgun (WGS) entry which is preliminary data.</text>
</comment>
<gene>
    <name evidence="1" type="ORF">COY90_05060</name>
</gene>